<dbReference type="OrthoDB" id="300951at2759"/>
<name>A0A8S1PB59_9CILI</name>
<dbReference type="EMBL" id="CAJJDN010000074">
    <property type="protein sequence ID" value="CAD8100422.1"/>
    <property type="molecule type" value="Genomic_DNA"/>
</dbReference>
<organism evidence="2 3">
    <name type="scientific">Paramecium sonneborni</name>
    <dbReference type="NCBI Taxonomy" id="65129"/>
    <lineage>
        <taxon>Eukaryota</taxon>
        <taxon>Sar</taxon>
        <taxon>Alveolata</taxon>
        <taxon>Ciliophora</taxon>
        <taxon>Intramacronucleata</taxon>
        <taxon>Oligohymenophorea</taxon>
        <taxon>Peniculida</taxon>
        <taxon>Parameciidae</taxon>
        <taxon>Paramecium</taxon>
    </lineage>
</organism>
<accession>A0A8S1PB59</accession>
<feature type="compositionally biased region" description="Polar residues" evidence="1">
    <location>
        <begin position="542"/>
        <end position="551"/>
    </location>
</feature>
<reference evidence="2" key="1">
    <citation type="submission" date="2021-01" db="EMBL/GenBank/DDBJ databases">
        <authorList>
            <consortium name="Genoscope - CEA"/>
            <person name="William W."/>
        </authorList>
    </citation>
    <scope>NUCLEOTIDE SEQUENCE</scope>
</reference>
<keyword evidence="3" id="KW-1185">Reference proteome</keyword>
<dbReference type="Proteomes" id="UP000692954">
    <property type="component" value="Unassembled WGS sequence"/>
</dbReference>
<feature type="compositionally biased region" description="Basic and acidic residues" evidence="1">
    <location>
        <begin position="517"/>
        <end position="528"/>
    </location>
</feature>
<proteinExistence type="predicted"/>
<evidence type="ECO:0000256" key="1">
    <source>
        <dbReference type="SAM" id="MobiDB-lite"/>
    </source>
</evidence>
<feature type="compositionally biased region" description="Low complexity" evidence="1">
    <location>
        <begin position="503"/>
        <end position="516"/>
    </location>
</feature>
<protein>
    <submittedName>
        <fullName evidence="2">Uncharacterized protein</fullName>
    </submittedName>
</protein>
<evidence type="ECO:0000313" key="2">
    <source>
        <dbReference type="EMBL" id="CAD8100422.1"/>
    </source>
</evidence>
<evidence type="ECO:0000313" key="3">
    <source>
        <dbReference type="Proteomes" id="UP000692954"/>
    </source>
</evidence>
<sequence length="786" mass="93417">MFSRKVTQQFQQNDQNEKDKRIAKMQTSFFKSFTSSKREGKDGDEFQFFFRSQDCAFHTILFMMVNFQKAEEESKKKGFSLLSNPKPIMNMESYSDISELRPELIYFFTVISVRDLHDFYVDFYASFDTNRNFSLEKKELQKMLEIVLGLIGHQKFKVFSDQALIDNEAFDGTLNQKILNDIGENFMLPNEQNKVDYLLIFPYILSFYLEYTYQDIRNKQKRLDIIKGTEYLRGKEVEIKNITSLISILKEMGIDYLKDKNTYKISFRDVENILLKFKNIQKWMTFEVIQQILQSLSKLMFVDEKTQEETKKLKLHKIIDFVALKLCIHQDCLKIKKQKKESNQSVFLEILVLWNCAQLSRFSEKKTLTLKFEKFLDKHFYEKETFNRLEMQKCLEKFFKKFYQLMPKKQIYDIIQCHQLFTDKNIIKNYSIEREEFKNSLFTMICKDGYNKLKQYVKIIFDGITKQSKTTTIQYQNYGKELDQESIQGGLSSQKQTRDRQISQQTNSYQQQQYQKQQKEKEKEKEVSDSDSSSNDEKQKGVQPSQKFKTAVRTIQSGNMIMKERNESKDILKACLMMDSFLKRQTQRLQNYVKVSKSVNISVVKSDVKQQDKSLFLDQDEQKELFDPSDMLNKKRQEQKNKEIYNIKKTKEGKVWEKNDVPQDKKIEQDMDVVSTQVEQPIEIPNELRFPEGKQKKKLNRLELANELQMVLGKSNSDFGSNNFKQAIRLQSASQMTQPIKISKQQDEQDNLVIINETVLDNLIRRNQHQERVRKSTRDDCQCLIY</sequence>
<gene>
    <name evidence="2" type="ORF">PSON_ATCC_30995.1.T0740021</name>
</gene>
<comment type="caution">
    <text evidence="2">The sequence shown here is derived from an EMBL/GenBank/DDBJ whole genome shotgun (WGS) entry which is preliminary data.</text>
</comment>
<feature type="region of interest" description="Disordered" evidence="1">
    <location>
        <begin position="487"/>
        <end position="551"/>
    </location>
</feature>
<dbReference type="AlphaFoldDB" id="A0A8S1PB59"/>